<feature type="transmembrane region" description="Helical" evidence="1">
    <location>
        <begin position="343"/>
        <end position="368"/>
    </location>
</feature>
<reference evidence="2" key="1">
    <citation type="submission" date="2006-10" db="EMBL/GenBank/DDBJ databases">
        <authorList>
            <person name="Amadeo P."/>
            <person name="Zhao Q."/>
            <person name="Wortman J."/>
            <person name="Fraser-Liggett C."/>
            <person name="Carlton J."/>
        </authorList>
    </citation>
    <scope>NUCLEOTIDE SEQUENCE</scope>
    <source>
        <strain evidence="2">G3</strain>
    </source>
</reference>
<dbReference type="VEuPathDB" id="TrichDB:TVAG_420130"/>
<feature type="transmembrane region" description="Helical" evidence="1">
    <location>
        <begin position="275"/>
        <end position="294"/>
    </location>
</feature>
<evidence type="ECO:0000313" key="3">
    <source>
        <dbReference type="Proteomes" id="UP000001542"/>
    </source>
</evidence>
<feature type="transmembrane region" description="Helical" evidence="1">
    <location>
        <begin position="53"/>
        <end position="72"/>
    </location>
</feature>
<proteinExistence type="predicted"/>
<dbReference type="AlphaFoldDB" id="A2ED36"/>
<dbReference type="EMBL" id="DS113358">
    <property type="protein sequence ID" value="EAY09391.1"/>
    <property type="molecule type" value="Genomic_DNA"/>
</dbReference>
<dbReference type="InParanoid" id="A2ED36"/>
<reference evidence="2" key="2">
    <citation type="journal article" date="2007" name="Science">
        <title>Draft genome sequence of the sexually transmitted pathogen Trichomonas vaginalis.</title>
        <authorList>
            <person name="Carlton J.M."/>
            <person name="Hirt R.P."/>
            <person name="Silva J.C."/>
            <person name="Delcher A.L."/>
            <person name="Schatz M."/>
            <person name="Zhao Q."/>
            <person name="Wortman J.R."/>
            <person name="Bidwell S.L."/>
            <person name="Alsmark U.C.M."/>
            <person name="Besteiro S."/>
            <person name="Sicheritz-Ponten T."/>
            <person name="Noel C.J."/>
            <person name="Dacks J.B."/>
            <person name="Foster P.G."/>
            <person name="Simillion C."/>
            <person name="Van de Peer Y."/>
            <person name="Miranda-Saavedra D."/>
            <person name="Barton G.J."/>
            <person name="Westrop G.D."/>
            <person name="Mueller S."/>
            <person name="Dessi D."/>
            <person name="Fiori P.L."/>
            <person name="Ren Q."/>
            <person name="Paulsen I."/>
            <person name="Zhang H."/>
            <person name="Bastida-Corcuera F.D."/>
            <person name="Simoes-Barbosa A."/>
            <person name="Brown M.T."/>
            <person name="Hayes R.D."/>
            <person name="Mukherjee M."/>
            <person name="Okumura C.Y."/>
            <person name="Schneider R."/>
            <person name="Smith A.J."/>
            <person name="Vanacova S."/>
            <person name="Villalvazo M."/>
            <person name="Haas B.J."/>
            <person name="Pertea M."/>
            <person name="Feldblyum T.V."/>
            <person name="Utterback T.R."/>
            <person name="Shu C.L."/>
            <person name="Osoegawa K."/>
            <person name="de Jong P.J."/>
            <person name="Hrdy I."/>
            <person name="Horvathova L."/>
            <person name="Zubacova Z."/>
            <person name="Dolezal P."/>
            <person name="Malik S.B."/>
            <person name="Logsdon J.M. Jr."/>
            <person name="Henze K."/>
            <person name="Gupta A."/>
            <person name="Wang C.C."/>
            <person name="Dunne R.L."/>
            <person name="Upcroft J.A."/>
            <person name="Upcroft P."/>
            <person name="White O."/>
            <person name="Salzberg S.L."/>
            <person name="Tang P."/>
            <person name="Chiu C.-H."/>
            <person name="Lee Y.-S."/>
            <person name="Embley T.M."/>
            <person name="Coombs G.H."/>
            <person name="Mottram J.C."/>
            <person name="Tachezy J."/>
            <person name="Fraser-Liggett C.M."/>
            <person name="Johnson P.J."/>
        </authorList>
    </citation>
    <scope>NUCLEOTIDE SEQUENCE [LARGE SCALE GENOMIC DNA]</scope>
    <source>
        <strain evidence="2">G3</strain>
    </source>
</reference>
<accession>A2ED36</accession>
<organism evidence="2 3">
    <name type="scientific">Trichomonas vaginalis (strain ATCC PRA-98 / G3)</name>
    <dbReference type="NCBI Taxonomy" id="412133"/>
    <lineage>
        <taxon>Eukaryota</taxon>
        <taxon>Metamonada</taxon>
        <taxon>Parabasalia</taxon>
        <taxon>Trichomonadida</taxon>
        <taxon>Trichomonadidae</taxon>
        <taxon>Trichomonas</taxon>
    </lineage>
</organism>
<dbReference type="VEuPathDB" id="TrichDB:TVAGG3_0323910"/>
<gene>
    <name evidence="2" type="ORF">TVAG_420130</name>
</gene>
<evidence type="ECO:0000256" key="1">
    <source>
        <dbReference type="SAM" id="Phobius"/>
    </source>
</evidence>
<keyword evidence="1" id="KW-0812">Transmembrane</keyword>
<keyword evidence="1" id="KW-0472">Membrane</keyword>
<protein>
    <submittedName>
        <fullName evidence="2">Uncharacterized protein</fullName>
    </submittedName>
</protein>
<keyword evidence="3" id="KW-1185">Reference proteome</keyword>
<evidence type="ECO:0000313" key="2">
    <source>
        <dbReference type="EMBL" id="EAY09391.1"/>
    </source>
</evidence>
<dbReference type="Proteomes" id="UP000001542">
    <property type="component" value="Unassembled WGS sequence"/>
</dbReference>
<sequence>MSTRQNTSNEGVLDTDVEDFIARQILKYPRERLALSRLLDSKPPKAINCMKKAIAIILFYVIGICLGGTLYAQSIIQNHIDKMNELNYISRSRFFGALSNVCLMGEYFTQHNAIGYYLEQFGNYLKTTADPHPLILMNESMIHSMSNFTKLSSENFDTLMNKLSKQSLEGADIYDYASSLLNVNLPQIVFENHCLINQTNLASLSSIYAQMFAIQRKVSGYESVLTINIDPDVCELANNFVNLYSGSVILYAQISSNHRKEAEKIKKIFKTYSSIVPILSYLIIDVPIVVLHFMSLKTEKDIIQIINSVDKKAKNEAKDNLRSNATEESVVLPEFHPKSGLRLVLLFLYAFIAVVFLLIILVACIIVMRITDNLVKLNEWNQHSASRQSLAAESLNSLLNCIIMIDVPTSYLPSLYPSFIKLAYFIMNKLKESDNNLI</sequence>
<keyword evidence="1" id="KW-1133">Transmembrane helix</keyword>
<name>A2ED36_TRIV3</name>